<dbReference type="EMBL" id="JGZD01000008">
    <property type="protein sequence ID" value="KFI72984.1"/>
    <property type="molecule type" value="Genomic_DNA"/>
</dbReference>
<gene>
    <name evidence="2" type="ORF">BMIN_0696</name>
</gene>
<feature type="region of interest" description="Disordered" evidence="1">
    <location>
        <begin position="43"/>
        <end position="67"/>
    </location>
</feature>
<reference evidence="2 3" key="1">
    <citation type="submission" date="2014-03" db="EMBL/GenBank/DDBJ databases">
        <title>Genomics of Bifidobacteria.</title>
        <authorList>
            <person name="Ventura M."/>
            <person name="Milani C."/>
            <person name="Lugli G.A."/>
        </authorList>
    </citation>
    <scope>NUCLEOTIDE SEQUENCE [LARGE SCALE GENOMIC DNA]</scope>
    <source>
        <strain evidence="2 3">LMG 11592</strain>
    </source>
</reference>
<dbReference type="AntiFam" id="ANF00057">
    <property type="entry name" value="Translation of E. coli type CRISPR repeat"/>
</dbReference>
<evidence type="ECO:0000313" key="3">
    <source>
        <dbReference type="Proteomes" id="UP000029014"/>
    </source>
</evidence>
<accession>A0A087BPN4</accession>
<dbReference type="STRING" id="1693.BMIN_0696"/>
<protein>
    <submittedName>
        <fullName evidence="2">Uncharacterized protein</fullName>
    </submittedName>
</protein>
<evidence type="ECO:0000256" key="1">
    <source>
        <dbReference type="SAM" id="MobiDB-lite"/>
    </source>
</evidence>
<keyword evidence="3" id="KW-1185">Reference proteome</keyword>
<dbReference type="AlphaFoldDB" id="A0A087BPN4"/>
<comment type="caution">
    <text evidence="2">The sequence shown here is derived from an EMBL/GenBank/DDBJ whole genome shotgun (WGS) entry which is preliminary data.</text>
</comment>
<evidence type="ECO:0000313" key="2">
    <source>
        <dbReference type="EMBL" id="KFI72984.1"/>
    </source>
</evidence>
<name>A0A087BPN4_9BIFI</name>
<proteinExistence type="predicted"/>
<organism evidence="2 3">
    <name type="scientific">Bifidobacterium minimum</name>
    <dbReference type="NCBI Taxonomy" id="1693"/>
    <lineage>
        <taxon>Bacteria</taxon>
        <taxon>Bacillati</taxon>
        <taxon>Actinomycetota</taxon>
        <taxon>Actinomycetes</taxon>
        <taxon>Bifidobacteriales</taxon>
        <taxon>Bifidobacteriaceae</taxon>
        <taxon>Bifidobacterium</taxon>
    </lineage>
</organism>
<dbReference type="AntiFam" id="ANF00006">
    <property type="entry name" value="Translation of CRISPR region"/>
</dbReference>
<feature type="region of interest" description="Disordered" evidence="1">
    <location>
        <begin position="14"/>
        <end position="33"/>
    </location>
</feature>
<dbReference type="Proteomes" id="UP000029014">
    <property type="component" value="Unassembled WGS sequence"/>
</dbReference>
<sequence length="258" mass="28264">MTFNDRIIPASAGQTYSWDPKASDNGDHPRECGANACQLTLSASRRGSSPRVRGKRTPPGRGTRQRGIIPASAGQTDWLLFPMAYSSDHPRECGANLPFAATAAQRFGSSPRVRGKHLRDAEQAAINRIIPASAGQTLIGLVYWSSARDHPRECGANSHTLQRKPPARRRIFFNLDSQIINAINTNIKPMQSYPLFSTHRTPHLRSLPLSSNAPKQLPPKHHSASMFTVQTAGIVRPCSIPPACHPNVVVSHCCWVVE</sequence>
<feature type="compositionally biased region" description="Basic and acidic residues" evidence="1">
    <location>
        <begin position="21"/>
        <end position="31"/>
    </location>
</feature>
<dbReference type="eggNOG" id="ENOG5030QAH">
    <property type="taxonomic scope" value="Bacteria"/>
</dbReference>